<dbReference type="GO" id="GO:0046872">
    <property type="term" value="F:metal ion binding"/>
    <property type="evidence" value="ECO:0007669"/>
    <property type="project" value="UniProtKB-KW"/>
</dbReference>
<comment type="subcellular location">
    <subcellularLocation>
        <location evidence="3">Chromosome</location>
    </subcellularLocation>
    <subcellularLocation>
        <location evidence="4">Cytoplasm</location>
    </subcellularLocation>
    <subcellularLocation>
        <location evidence="2 17">Nucleus</location>
    </subcellularLocation>
</comment>
<keyword evidence="7" id="KW-0678">Repressor</keyword>
<dbReference type="GO" id="GO:0005634">
    <property type="term" value="C:nucleus"/>
    <property type="evidence" value="ECO:0007669"/>
    <property type="project" value="UniProtKB-SubCell"/>
</dbReference>
<dbReference type="GO" id="GO:0005694">
    <property type="term" value="C:chromosome"/>
    <property type="evidence" value="ECO:0007669"/>
    <property type="project" value="UniProtKB-SubCell"/>
</dbReference>
<keyword evidence="10 17" id="KW-0156">Chromatin regulator</keyword>
<dbReference type="GO" id="GO:0141221">
    <property type="term" value="F:histone deacetylase activity, hydrolytic mechanism"/>
    <property type="evidence" value="ECO:0007669"/>
    <property type="project" value="UniProtKB-EC"/>
</dbReference>
<dbReference type="OrthoDB" id="73273at2759"/>
<keyword evidence="6" id="KW-0963">Cytoplasm</keyword>
<feature type="binding site" evidence="19">
    <location>
        <position position="198"/>
    </location>
    <ligand>
        <name>a divalent metal cation</name>
        <dbReference type="ChEBI" id="CHEBI:60240"/>
    </ligand>
</feature>
<comment type="cofactor">
    <cofactor evidence="1">
        <name>a divalent metal cation</name>
        <dbReference type="ChEBI" id="CHEBI:60240"/>
    </cofactor>
</comment>
<comment type="catalytic activity">
    <reaction evidence="14">
        <text>N(6)-acetyl-L-lysyl-[protein] + H2O = L-lysyl-[protein] + acetate</text>
        <dbReference type="Rhea" id="RHEA:58108"/>
        <dbReference type="Rhea" id="RHEA-COMP:9752"/>
        <dbReference type="Rhea" id="RHEA-COMP:10731"/>
        <dbReference type="ChEBI" id="CHEBI:15377"/>
        <dbReference type="ChEBI" id="CHEBI:29969"/>
        <dbReference type="ChEBI" id="CHEBI:30089"/>
        <dbReference type="ChEBI" id="CHEBI:61930"/>
    </reaction>
    <physiologicalReaction direction="left-to-right" evidence="14">
        <dbReference type="Rhea" id="RHEA:58109"/>
    </physiologicalReaction>
</comment>
<dbReference type="InterPro" id="IPR003084">
    <property type="entry name" value="HDAC_I/II"/>
</dbReference>
<dbReference type="GO" id="GO:0031507">
    <property type="term" value="P:heterochromatin formation"/>
    <property type="evidence" value="ECO:0007669"/>
    <property type="project" value="TreeGrafter"/>
</dbReference>
<feature type="active site" description="Proton acceptor" evidence="18">
    <location>
        <position position="163"/>
    </location>
</feature>
<dbReference type="EC" id="3.5.1.98" evidence="17"/>
<evidence type="ECO:0000256" key="2">
    <source>
        <dbReference type="ARBA" id="ARBA00004123"/>
    </source>
</evidence>
<evidence type="ECO:0000256" key="7">
    <source>
        <dbReference type="ARBA" id="ARBA00022491"/>
    </source>
</evidence>
<comment type="catalytic activity">
    <reaction evidence="16">
        <text>N(6)-acetyl-L-lysyl-[histone] + H2O = L-lysyl-[histone] + acetate</text>
        <dbReference type="Rhea" id="RHEA:58196"/>
        <dbReference type="Rhea" id="RHEA-COMP:9845"/>
        <dbReference type="Rhea" id="RHEA-COMP:11338"/>
        <dbReference type="ChEBI" id="CHEBI:15377"/>
        <dbReference type="ChEBI" id="CHEBI:29969"/>
        <dbReference type="ChEBI" id="CHEBI:30089"/>
        <dbReference type="ChEBI" id="CHEBI:61930"/>
        <dbReference type="EC" id="3.5.1.98"/>
    </reaction>
    <physiologicalReaction direction="left-to-right" evidence="16">
        <dbReference type="Rhea" id="RHEA:58197"/>
    </physiologicalReaction>
</comment>
<dbReference type="PRINTS" id="PR01270">
    <property type="entry name" value="HDASUPER"/>
</dbReference>
<comment type="similarity">
    <text evidence="17">Belongs to the histone deacetylase family. HD Type 1 subfamily.</text>
</comment>
<evidence type="ECO:0000256" key="15">
    <source>
        <dbReference type="ARBA" id="ARBA00049193"/>
    </source>
</evidence>
<evidence type="ECO:0000256" key="3">
    <source>
        <dbReference type="ARBA" id="ARBA00004286"/>
    </source>
</evidence>
<evidence type="ECO:0000256" key="14">
    <source>
        <dbReference type="ARBA" id="ARBA00049136"/>
    </source>
</evidence>
<dbReference type="GO" id="GO:0005737">
    <property type="term" value="C:cytoplasm"/>
    <property type="evidence" value="ECO:0007669"/>
    <property type="project" value="UniProtKB-SubCell"/>
</dbReference>
<dbReference type="InterPro" id="IPR023696">
    <property type="entry name" value="Ureohydrolase_dom_sf"/>
</dbReference>
<dbReference type="Pfam" id="PF00850">
    <property type="entry name" value="Hist_deacetyl"/>
    <property type="match status" value="1"/>
</dbReference>
<dbReference type="InterPro" id="IPR000286">
    <property type="entry name" value="HDACs"/>
</dbReference>
<dbReference type="PANTHER" id="PTHR10625">
    <property type="entry name" value="HISTONE DEACETYLASE HDAC1-RELATED"/>
    <property type="match status" value="1"/>
</dbReference>
<protein>
    <recommendedName>
        <fullName evidence="17">Histone deacetylase</fullName>
        <ecNumber evidence="17">3.5.1.98</ecNumber>
    </recommendedName>
</protein>
<keyword evidence="9 17" id="KW-0378">Hydrolase</keyword>
<evidence type="ECO:0000256" key="8">
    <source>
        <dbReference type="ARBA" id="ARBA00022723"/>
    </source>
</evidence>
<keyword evidence="11 17" id="KW-0805">Transcription regulation</keyword>
<proteinExistence type="inferred from homology"/>
<evidence type="ECO:0000256" key="1">
    <source>
        <dbReference type="ARBA" id="ARBA00001968"/>
    </source>
</evidence>
<accession>A0A8S4Q343</accession>
<evidence type="ECO:0000256" key="9">
    <source>
        <dbReference type="ARBA" id="ARBA00022801"/>
    </source>
</evidence>
<dbReference type="PRINTS" id="PR01271">
    <property type="entry name" value="HISDACETLASE"/>
</dbReference>
<gene>
    <name evidence="21" type="ORF">OFUS_LOCUS24058</name>
</gene>
<keyword evidence="8 19" id="KW-0479">Metal-binding</keyword>
<sequence length="397" mass="44266">MSKNNTPESDSKLSLLGECNNNKNYAAMCKNKSVTCIYSNEYMRLCDTLPNVIGRASMVHSLMAAYGLIENLKMEAPKMATTEQLATFHSPDYITMVQQLSLRDDDEKYTEEAEQYGLTYECPVSRNTFNYAALVAGASIQAAQQLIDGTSRIGINWYGGWHHAKRDEASGFCYFNDAVLAIFKLREKYDRVLYVDLDLHHGDGVEDAFCATSKVMTVSFHKFSPGFFPGTGDVTHVGLGKGKFYSVNVPLREGIHDKQFISLVTQVLSEVKSAYKPQAVVCQCGADGLTRDPMSSFNLTLKSLGESVKGILAWDLPTLLLGGGGYNIADTARCWTYLTSIALQEDLPDDIPEHRYFTKYGPEFELHLSAGFRTNKNDAGYLQEITDEIMENLEEIR</sequence>
<reference evidence="21" key="1">
    <citation type="submission" date="2022-03" db="EMBL/GenBank/DDBJ databases">
        <authorList>
            <person name="Martin C."/>
        </authorList>
    </citation>
    <scope>NUCLEOTIDE SEQUENCE</scope>
</reference>
<feature type="domain" description="Histone deacetylase" evidence="20">
    <location>
        <begin position="53"/>
        <end position="340"/>
    </location>
</feature>
<evidence type="ECO:0000256" key="13">
    <source>
        <dbReference type="ARBA" id="ARBA00023242"/>
    </source>
</evidence>
<keyword evidence="12 17" id="KW-0804">Transcription</keyword>
<dbReference type="PANTHER" id="PTHR10625:SF14">
    <property type="entry name" value="HISTONE DEACETYLASE 8"/>
    <property type="match status" value="1"/>
</dbReference>
<evidence type="ECO:0000256" key="10">
    <source>
        <dbReference type="ARBA" id="ARBA00022853"/>
    </source>
</evidence>
<feature type="binding site" evidence="19">
    <location>
        <position position="200"/>
    </location>
    <ligand>
        <name>a divalent metal cation</name>
        <dbReference type="ChEBI" id="CHEBI:60240"/>
    </ligand>
</feature>
<dbReference type="EMBL" id="CAIIXF020000011">
    <property type="protein sequence ID" value="CAH1800130.1"/>
    <property type="molecule type" value="Genomic_DNA"/>
</dbReference>
<evidence type="ECO:0000256" key="11">
    <source>
        <dbReference type="ARBA" id="ARBA00023015"/>
    </source>
</evidence>
<feature type="binding site" evidence="19">
    <location>
        <position position="287"/>
    </location>
    <ligand>
        <name>a divalent metal cation</name>
        <dbReference type="ChEBI" id="CHEBI:60240"/>
    </ligand>
</feature>
<name>A0A8S4Q343_OWEFU</name>
<evidence type="ECO:0000256" key="16">
    <source>
        <dbReference type="ARBA" id="ARBA00049416"/>
    </source>
</evidence>
<comment type="catalytic activity">
    <reaction evidence="15">
        <text>N(6)-(2E)-butenoyl-L-lysyl-[protein] + H2O = (2E)-2-butenoate + L-lysyl-[protein]</text>
        <dbReference type="Rhea" id="RHEA:69172"/>
        <dbReference type="Rhea" id="RHEA-COMP:9752"/>
        <dbReference type="Rhea" id="RHEA-COMP:13707"/>
        <dbReference type="ChEBI" id="CHEBI:15377"/>
        <dbReference type="ChEBI" id="CHEBI:29969"/>
        <dbReference type="ChEBI" id="CHEBI:35899"/>
        <dbReference type="ChEBI" id="CHEBI:137954"/>
    </reaction>
    <physiologicalReaction direction="left-to-right" evidence="15">
        <dbReference type="Rhea" id="RHEA:69173"/>
    </physiologicalReaction>
</comment>
<dbReference type="Proteomes" id="UP000749559">
    <property type="component" value="Unassembled WGS sequence"/>
</dbReference>
<keyword evidence="5" id="KW-0158">Chromosome</keyword>
<dbReference type="Gene3D" id="3.40.800.20">
    <property type="entry name" value="Histone deacetylase domain"/>
    <property type="match status" value="1"/>
</dbReference>
<dbReference type="InterPro" id="IPR023801">
    <property type="entry name" value="His_deacetylse_dom"/>
</dbReference>
<evidence type="ECO:0000256" key="18">
    <source>
        <dbReference type="PIRSR" id="PIRSR037913-1"/>
    </source>
</evidence>
<dbReference type="AlphaFoldDB" id="A0A8S4Q343"/>
<evidence type="ECO:0000313" key="22">
    <source>
        <dbReference type="Proteomes" id="UP000749559"/>
    </source>
</evidence>
<evidence type="ECO:0000313" key="21">
    <source>
        <dbReference type="EMBL" id="CAH1800130.1"/>
    </source>
</evidence>
<keyword evidence="22" id="KW-1185">Reference proteome</keyword>
<evidence type="ECO:0000256" key="12">
    <source>
        <dbReference type="ARBA" id="ARBA00023163"/>
    </source>
</evidence>
<evidence type="ECO:0000256" key="17">
    <source>
        <dbReference type="PIRNR" id="PIRNR037913"/>
    </source>
</evidence>
<dbReference type="FunFam" id="3.40.800.20:FF:000006">
    <property type="entry name" value="Histone deacetylase 8"/>
    <property type="match status" value="1"/>
</dbReference>
<evidence type="ECO:0000256" key="5">
    <source>
        <dbReference type="ARBA" id="ARBA00022454"/>
    </source>
</evidence>
<comment type="caution">
    <text evidence="21">The sequence shown here is derived from an EMBL/GenBank/DDBJ whole genome shotgun (WGS) entry which is preliminary data.</text>
</comment>
<evidence type="ECO:0000256" key="19">
    <source>
        <dbReference type="PIRSR" id="PIRSR037913-3"/>
    </source>
</evidence>
<evidence type="ECO:0000259" key="20">
    <source>
        <dbReference type="Pfam" id="PF00850"/>
    </source>
</evidence>
<keyword evidence="13 17" id="KW-0539">Nucleus</keyword>
<evidence type="ECO:0000256" key="6">
    <source>
        <dbReference type="ARBA" id="ARBA00022490"/>
    </source>
</evidence>
<organism evidence="21 22">
    <name type="scientific">Owenia fusiformis</name>
    <name type="common">Polychaete worm</name>
    <dbReference type="NCBI Taxonomy" id="6347"/>
    <lineage>
        <taxon>Eukaryota</taxon>
        <taxon>Metazoa</taxon>
        <taxon>Spiralia</taxon>
        <taxon>Lophotrochozoa</taxon>
        <taxon>Annelida</taxon>
        <taxon>Polychaeta</taxon>
        <taxon>Sedentaria</taxon>
        <taxon>Canalipalpata</taxon>
        <taxon>Sabellida</taxon>
        <taxon>Oweniida</taxon>
        <taxon>Oweniidae</taxon>
        <taxon>Owenia</taxon>
    </lineage>
</organism>
<dbReference type="InterPro" id="IPR037138">
    <property type="entry name" value="His_deacetylse_dom_sf"/>
</dbReference>
<dbReference type="PIRSF" id="PIRSF037913">
    <property type="entry name" value="His_deacetylse_1"/>
    <property type="match status" value="1"/>
</dbReference>
<evidence type="ECO:0000256" key="4">
    <source>
        <dbReference type="ARBA" id="ARBA00004496"/>
    </source>
</evidence>
<dbReference type="SUPFAM" id="SSF52768">
    <property type="entry name" value="Arginase/deacetylase"/>
    <property type="match status" value="1"/>
</dbReference>